<gene>
    <name evidence="1" type="ORF">MRB53_016169</name>
</gene>
<keyword evidence="2" id="KW-1185">Reference proteome</keyword>
<organism evidence="1 2">
    <name type="scientific">Persea americana</name>
    <name type="common">Avocado</name>
    <dbReference type="NCBI Taxonomy" id="3435"/>
    <lineage>
        <taxon>Eukaryota</taxon>
        <taxon>Viridiplantae</taxon>
        <taxon>Streptophyta</taxon>
        <taxon>Embryophyta</taxon>
        <taxon>Tracheophyta</taxon>
        <taxon>Spermatophyta</taxon>
        <taxon>Magnoliopsida</taxon>
        <taxon>Magnoliidae</taxon>
        <taxon>Laurales</taxon>
        <taxon>Lauraceae</taxon>
        <taxon>Persea</taxon>
    </lineage>
</organism>
<dbReference type="Proteomes" id="UP001234297">
    <property type="component" value="Chromosome 5"/>
</dbReference>
<dbReference type="EMBL" id="CM056813">
    <property type="protein sequence ID" value="KAJ8639475.1"/>
    <property type="molecule type" value="Genomic_DNA"/>
</dbReference>
<accession>A0ACC2M1E0</accession>
<name>A0ACC2M1E0_PERAE</name>
<protein>
    <submittedName>
        <fullName evidence="1">Uncharacterized protein</fullName>
    </submittedName>
</protein>
<evidence type="ECO:0000313" key="2">
    <source>
        <dbReference type="Proteomes" id="UP001234297"/>
    </source>
</evidence>
<proteinExistence type="predicted"/>
<sequence>MLSEHDPGAECIMSEANEDKTTGDIREMGGRLAEEVTAFLRKKMDKASKSGGYRNINLSFVGHSIGNIIIRSALEDSLMEPYLKYLKHFIQLRISRILLQALQAEDTGVLQEHNSYILTTGISLF</sequence>
<evidence type="ECO:0000313" key="1">
    <source>
        <dbReference type="EMBL" id="KAJ8639475.1"/>
    </source>
</evidence>
<comment type="caution">
    <text evidence="1">The sequence shown here is derived from an EMBL/GenBank/DDBJ whole genome shotgun (WGS) entry which is preliminary data.</text>
</comment>
<reference evidence="1 2" key="1">
    <citation type="journal article" date="2022" name="Hortic Res">
        <title>A haplotype resolved chromosomal level avocado genome allows analysis of novel avocado genes.</title>
        <authorList>
            <person name="Nath O."/>
            <person name="Fletcher S.J."/>
            <person name="Hayward A."/>
            <person name="Shaw L.M."/>
            <person name="Masouleh A.K."/>
            <person name="Furtado A."/>
            <person name="Henry R.J."/>
            <person name="Mitter N."/>
        </authorList>
    </citation>
    <scope>NUCLEOTIDE SEQUENCE [LARGE SCALE GENOMIC DNA]</scope>
    <source>
        <strain evidence="2">cv. Hass</strain>
    </source>
</reference>